<dbReference type="PROSITE" id="PS51123">
    <property type="entry name" value="OMPA_2"/>
    <property type="match status" value="1"/>
</dbReference>
<dbReference type="InterPro" id="IPR011659">
    <property type="entry name" value="WD40"/>
</dbReference>
<dbReference type="PRINTS" id="PR01021">
    <property type="entry name" value="OMPADOMAIN"/>
</dbReference>
<dbReference type="EMBL" id="BAAAGF010000002">
    <property type="protein sequence ID" value="GAA0744313.1"/>
    <property type="molecule type" value="Genomic_DNA"/>
</dbReference>
<dbReference type="SUPFAM" id="SSF103088">
    <property type="entry name" value="OmpA-like"/>
    <property type="match status" value="1"/>
</dbReference>
<dbReference type="PANTHER" id="PTHR30329:SF21">
    <property type="entry name" value="LIPOPROTEIN YIAD-RELATED"/>
    <property type="match status" value="1"/>
</dbReference>
<accession>A0ABP3V095</accession>
<dbReference type="Pfam" id="PF07676">
    <property type="entry name" value="PD40"/>
    <property type="match status" value="4"/>
</dbReference>
<name>A0ABP3V095_9FLAO</name>
<evidence type="ECO:0000256" key="4">
    <source>
        <dbReference type="PROSITE-ProRule" id="PRU00473"/>
    </source>
</evidence>
<dbReference type="InterPro" id="IPR050330">
    <property type="entry name" value="Bact_OuterMem_StrucFunc"/>
</dbReference>
<dbReference type="InterPro" id="IPR011042">
    <property type="entry name" value="6-blade_b-propeller_TolB-like"/>
</dbReference>
<sequence>MKARIILLIVALSSTFMVAQKQQVKVADKFFKNFAYQKATEFYEEAVKKGDSSEYVLTRLGDCYYNNSDSEGSAKWYAEAVRLHENKIDPEYFYKYSQALRGLGNYEEAIIWLEKYKAENPDDDRIAGLEYDNLELYEKLSSTDEIYVTINTLPINTKFADFGAFEKDGKLIFSSSRDGKDKIYDWNGEPFLDLYEVEVTEKDGVNTYEKVNKINGPKINTEFHEANAVITSDGKTMYFTRDNVNKRNKLKTDKEGTSHLKIYKASLVDSMWQDVVELPINDTYYSTGHPALSPDDSTLFFVSDRDGGYGSTDIYKVAILGDNKYGTPENLGPEINTDGKEMFPFVAKDNTLYFSSDSNINLGFLDIFKSNILKGENAEVENLGAPFNTSYDDFGFIIDSDTQIGYFSSNRPDGAGSDDIYGFIGCSQIIKGTIRDSLTQKPIAMATVKLINKEGKILNEVTADENGAYSFKVKCHTEYTVLATKPDYKDNHKQIMTGEVNNEENTLDLDLIPLIINNEIVINPIFFDFDKWNIRPDAAYELENIVSVMRDHQNMVIKIESHTDSRGSDRYNLKLSDRRAKSTHEYLLSRGIAPERIESAIGYGETQLLNKCSNGVKCTPEEHQLNRRSHFYILKN</sequence>
<feature type="chain" id="PRO_5045239946" evidence="5">
    <location>
        <begin position="20"/>
        <end position="636"/>
    </location>
</feature>
<organism evidence="7 8">
    <name type="scientific">Gaetbulibacter jejuensis</name>
    <dbReference type="NCBI Taxonomy" id="584607"/>
    <lineage>
        <taxon>Bacteria</taxon>
        <taxon>Pseudomonadati</taxon>
        <taxon>Bacteroidota</taxon>
        <taxon>Flavobacteriia</taxon>
        <taxon>Flavobacteriales</taxon>
        <taxon>Flavobacteriaceae</taxon>
        <taxon>Gaetbulibacter</taxon>
    </lineage>
</organism>
<keyword evidence="8" id="KW-1185">Reference proteome</keyword>
<evidence type="ECO:0000259" key="6">
    <source>
        <dbReference type="PROSITE" id="PS51123"/>
    </source>
</evidence>
<comment type="caution">
    <text evidence="7">The sequence shown here is derived from an EMBL/GenBank/DDBJ whole genome shotgun (WGS) entry which is preliminary data.</text>
</comment>
<comment type="subcellular location">
    <subcellularLocation>
        <location evidence="1">Cell outer membrane</location>
    </subcellularLocation>
</comment>
<dbReference type="Gene3D" id="2.60.40.1120">
    <property type="entry name" value="Carboxypeptidase-like, regulatory domain"/>
    <property type="match status" value="1"/>
</dbReference>
<dbReference type="InterPro" id="IPR006665">
    <property type="entry name" value="OmpA-like"/>
</dbReference>
<dbReference type="InterPro" id="IPR006664">
    <property type="entry name" value="OMP_bac"/>
</dbReference>
<dbReference type="InterPro" id="IPR008969">
    <property type="entry name" value="CarboxyPept-like_regulatory"/>
</dbReference>
<keyword evidence="3" id="KW-0998">Cell outer membrane</keyword>
<dbReference type="RefSeq" id="WP_343797666.1">
    <property type="nucleotide sequence ID" value="NZ_BAAAGF010000002.1"/>
</dbReference>
<dbReference type="SUPFAM" id="SSF49464">
    <property type="entry name" value="Carboxypeptidase regulatory domain-like"/>
    <property type="match status" value="1"/>
</dbReference>
<gene>
    <name evidence="7" type="ORF">GCM10009431_18330</name>
</gene>
<evidence type="ECO:0000313" key="8">
    <source>
        <dbReference type="Proteomes" id="UP001500736"/>
    </source>
</evidence>
<dbReference type="SUPFAM" id="SSF82171">
    <property type="entry name" value="DPP6 N-terminal domain-like"/>
    <property type="match status" value="1"/>
</dbReference>
<dbReference type="SUPFAM" id="SSF48452">
    <property type="entry name" value="TPR-like"/>
    <property type="match status" value="1"/>
</dbReference>
<dbReference type="InterPro" id="IPR036737">
    <property type="entry name" value="OmpA-like_sf"/>
</dbReference>
<dbReference type="Proteomes" id="UP001500736">
    <property type="component" value="Unassembled WGS sequence"/>
</dbReference>
<evidence type="ECO:0000256" key="2">
    <source>
        <dbReference type="ARBA" id="ARBA00023136"/>
    </source>
</evidence>
<dbReference type="Gene3D" id="2.120.10.30">
    <property type="entry name" value="TolB, C-terminal domain"/>
    <property type="match status" value="1"/>
</dbReference>
<protein>
    <submittedName>
        <fullName evidence="7">OmpA family protein</fullName>
    </submittedName>
</protein>
<proteinExistence type="predicted"/>
<dbReference type="Gene3D" id="3.30.1330.60">
    <property type="entry name" value="OmpA-like domain"/>
    <property type="match status" value="1"/>
</dbReference>
<keyword evidence="5" id="KW-0732">Signal</keyword>
<feature type="domain" description="OmpA-like" evidence="6">
    <location>
        <begin position="514"/>
        <end position="636"/>
    </location>
</feature>
<evidence type="ECO:0000256" key="1">
    <source>
        <dbReference type="ARBA" id="ARBA00004442"/>
    </source>
</evidence>
<evidence type="ECO:0000256" key="3">
    <source>
        <dbReference type="ARBA" id="ARBA00023237"/>
    </source>
</evidence>
<dbReference type="Pfam" id="PF13620">
    <property type="entry name" value="CarboxypepD_reg"/>
    <property type="match status" value="1"/>
</dbReference>
<dbReference type="Gene3D" id="1.25.40.10">
    <property type="entry name" value="Tetratricopeptide repeat domain"/>
    <property type="match status" value="1"/>
</dbReference>
<feature type="signal peptide" evidence="5">
    <location>
        <begin position="1"/>
        <end position="19"/>
    </location>
</feature>
<dbReference type="Pfam" id="PF00691">
    <property type="entry name" value="OmpA"/>
    <property type="match status" value="1"/>
</dbReference>
<keyword evidence="2 4" id="KW-0472">Membrane</keyword>
<evidence type="ECO:0000313" key="7">
    <source>
        <dbReference type="EMBL" id="GAA0744313.1"/>
    </source>
</evidence>
<evidence type="ECO:0000256" key="5">
    <source>
        <dbReference type="SAM" id="SignalP"/>
    </source>
</evidence>
<reference evidence="8" key="1">
    <citation type="journal article" date="2019" name="Int. J. Syst. Evol. Microbiol.">
        <title>The Global Catalogue of Microorganisms (GCM) 10K type strain sequencing project: providing services to taxonomists for standard genome sequencing and annotation.</title>
        <authorList>
            <consortium name="The Broad Institute Genomics Platform"/>
            <consortium name="The Broad Institute Genome Sequencing Center for Infectious Disease"/>
            <person name="Wu L."/>
            <person name="Ma J."/>
        </authorList>
    </citation>
    <scope>NUCLEOTIDE SEQUENCE [LARGE SCALE GENOMIC DNA]</scope>
    <source>
        <strain evidence="8">JCM 15976</strain>
    </source>
</reference>
<dbReference type="CDD" id="cd07185">
    <property type="entry name" value="OmpA_C-like"/>
    <property type="match status" value="1"/>
</dbReference>
<dbReference type="InterPro" id="IPR011990">
    <property type="entry name" value="TPR-like_helical_dom_sf"/>
</dbReference>
<dbReference type="PANTHER" id="PTHR30329">
    <property type="entry name" value="STATOR ELEMENT OF FLAGELLAR MOTOR COMPLEX"/>
    <property type="match status" value="1"/>
</dbReference>